<dbReference type="EMBL" id="CP059851">
    <property type="protein sequence ID" value="QMW24724.1"/>
    <property type="molecule type" value="Genomic_DNA"/>
</dbReference>
<protein>
    <submittedName>
        <fullName evidence="2">RES domain-containing protein</fullName>
    </submittedName>
</protein>
<dbReference type="Proteomes" id="UP000515292">
    <property type="component" value="Chromosome"/>
</dbReference>
<dbReference type="Pfam" id="PF08808">
    <property type="entry name" value="RES"/>
    <property type="match status" value="1"/>
</dbReference>
<dbReference type="KEGG" id="sand:H3309_15040"/>
<gene>
    <name evidence="2" type="ORF">H3309_15040</name>
</gene>
<dbReference type="AlphaFoldDB" id="A0A7G5IMY2"/>
<evidence type="ECO:0000313" key="2">
    <source>
        <dbReference type="EMBL" id="QMW24724.1"/>
    </source>
</evidence>
<evidence type="ECO:0000259" key="1">
    <source>
        <dbReference type="SMART" id="SM00953"/>
    </source>
</evidence>
<dbReference type="SMART" id="SM00953">
    <property type="entry name" value="RES"/>
    <property type="match status" value="1"/>
</dbReference>
<organism evidence="2 3">
    <name type="scientific">Sandaracinobacteroides saxicola</name>
    <dbReference type="NCBI Taxonomy" id="2759707"/>
    <lineage>
        <taxon>Bacteria</taxon>
        <taxon>Pseudomonadati</taxon>
        <taxon>Pseudomonadota</taxon>
        <taxon>Alphaproteobacteria</taxon>
        <taxon>Sphingomonadales</taxon>
        <taxon>Sphingosinicellaceae</taxon>
        <taxon>Sandaracinobacteroides</taxon>
    </lineage>
</organism>
<proteinExistence type="predicted"/>
<name>A0A7G5IMY2_9SPHN</name>
<reference evidence="2 3" key="1">
    <citation type="submission" date="2020-07" db="EMBL/GenBank/DDBJ databases">
        <title>Complete genome sequence for Sandaracinobacter sp. M6.</title>
        <authorList>
            <person name="Tang Y."/>
            <person name="Liu Q."/>
            <person name="Guo Z."/>
            <person name="Lei P."/>
            <person name="Huang B."/>
        </authorList>
    </citation>
    <scope>NUCLEOTIDE SEQUENCE [LARGE SCALE GENOMIC DNA]</scope>
    <source>
        <strain evidence="2 3">M6</strain>
    </source>
</reference>
<accession>A0A7G5IMY2</accession>
<keyword evidence="3" id="KW-1185">Reference proteome</keyword>
<dbReference type="InterPro" id="IPR014914">
    <property type="entry name" value="RES_dom"/>
</dbReference>
<feature type="domain" description="RES" evidence="1">
    <location>
        <begin position="19"/>
        <end position="154"/>
    </location>
</feature>
<evidence type="ECO:0000313" key="3">
    <source>
        <dbReference type="Proteomes" id="UP000515292"/>
    </source>
</evidence>
<sequence length="165" mass="18144">MRFSGLVFRAHHPGWAHQPLSGDGARQWGGRFNPPGMAALYTSLRFETAWLEAQQGFAFKAQPMTLCAYRVDCAHVLDLTDAATLTALDIDAATLACPWEGLLSRRAPVPSHDLAKRLAAQRTAGIIVPSHAAGATPRDRNLVFWRWGKAPHSLTLIDDYQRLAT</sequence>